<dbReference type="Proteomes" id="UP000245768">
    <property type="component" value="Unassembled WGS sequence"/>
</dbReference>
<dbReference type="InParanoid" id="A0A316YUL3"/>
<sequence length="176" mass="18683">MSRYAPLPLLSFTTEKNDGAASLYSDASKVPSSPSPVSSCFTDGEETDFDYGRASGAKWTRLQGNQESKAEAMTWSQAAYEASSNAGKAILQAGLHMTDLATKAVVVPATGGDKQYFQPPPPRRQGSSSSTCSSASSNSSSSSQQNGDKIEGTWSAYVQDLALRFTAPKTNKIKLH</sequence>
<dbReference type="RefSeq" id="XP_025378921.1">
    <property type="nucleotide sequence ID" value="XM_025525675.1"/>
</dbReference>
<keyword evidence="3" id="KW-1185">Reference proteome</keyword>
<feature type="compositionally biased region" description="Low complexity" evidence="1">
    <location>
        <begin position="124"/>
        <end position="143"/>
    </location>
</feature>
<protein>
    <submittedName>
        <fullName evidence="2">Uncharacterized protein</fullName>
    </submittedName>
</protein>
<proteinExistence type="predicted"/>
<organism evidence="2 3">
    <name type="scientific">Acaromyces ingoldii</name>
    <dbReference type="NCBI Taxonomy" id="215250"/>
    <lineage>
        <taxon>Eukaryota</taxon>
        <taxon>Fungi</taxon>
        <taxon>Dikarya</taxon>
        <taxon>Basidiomycota</taxon>
        <taxon>Ustilaginomycotina</taxon>
        <taxon>Exobasidiomycetes</taxon>
        <taxon>Exobasidiales</taxon>
        <taxon>Cryptobasidiaceae</taxon>
        <taxon>Acaromyces</taxon>
    </lineage>
</organism>
<dbReference type="GeneID" id="37047591"/>
<feature type="region of interest" description="Disordered" evidence="1">
    <location>
        <begin position="24"/>
        <end position="44"/>
    </location>
</feature>
<evidence type="ECO:0000313" key="2">
    <source>
        <dbReference type="EMBL" id="PWN91723.1"/>
    </source>
</evidence>
<feature type="region of interest" description="Disordered" evidence="1">
    <location>
        <begin position="112"/>
        <end position="148"/>
    </location>
</feature>
<dbReference type="AlphaFoldDB" id="A0A316YUL3"/>
<evidence type="ECO:0000256" key="1">
    <source>
        <dbReference type="SAM" id="MobiDB-lite"/>
    </source>
</evidence>
<name>A0A316YUL3_9BASI</name>
<reference evidence="2 3" key="1">
    <citation type="journal article" date="2018" name="Mol. Biol. Evol.">
        <title>Broad Genomic Sampling Reveals a Smut Pathogenic Ancestry of the Fungal Clade Ustilaginomycotina.</title>
        <authorList>
            <person name="Kijpornyongpan T."/>
            <person name="Mondo S.J."/>
            <person name="Barry K."/>
            <person name="Sandor L."/>
            <person name="Lee J."/>
            <person name="Lipzen A."/>
            <person name="Pangilinan J."/>
            <person name="LaButti K."/>
            <person name="Hainaut M."/>
            <person name="Henrissat B."/>
            <person name="Grigoriev I.V."/>
            <person name="Spatafora J.W."/>
            <person name="Aime M.C."/>
        </authorList>
    </citation>
    <scope>NUCLEOTIDE SEQUENCE [LARGE SCALE GENOMIC DNA]</scope>
    <source>
        <strain evidence="2 3">MCA 4198</strain>
    </source>
</reference>
<accession>A0A316YUL3</accession>
<dbReference type="EMBL" id="KZ819635">
    <property type="protein sequence ID" value="PWN91723.1"/>
    <property type="molecule type" value="Genomic_DNA"/>
</dbReference>
<evidence type="ECO:0000313" key="3">
    <source>
        <dbReference type="Proteomes" id="UP000245768"/>
    </source>
</evidence>
<gene>
    <name evidence="2" type="ORF">FA10DRAFT_74053</name>
</gene>
<feature type="compositionally biased region" description="Low complexity" evidence="1">
    <location>
        <begin position="28"/>
        <end position="39"/>
    </location>
</feature>